<organism evidence="1 2">
    <name type="scientific">Thiothrix eikelboomii</name>
    <dbReference type="NCBI Taxonomy" id="92487"/>
    <lineage>
        <taxon>Bacteria</taxon>
        <taxon>Pseudomonadati</taxon>
        <taxon>Pseudomonadota</taxon>
        <taxon>Gammaproteobacteria</taxon>
        <taxon>Thiotrichales</taxon>
        <taxon>Thiotrichaceae</taxon>
        <taxon>Thiothrix</taxon>
    </lineage>
</organism>
<dbReference type="EMBL" id="FUYB01000001">
    <property type="protein sequence ID" value="SKA68755.1"/>
    <property type="molecule type" value="Genomic_DNA"/>
</dbReference>
<proteinExistence type="predicted"/>
<name>A0A1T4VV89_9GAMM</name>
<dbReference type="InterPro" id="IPR029060">
    <property type="entry name" value="PIN-like_dom_sf"/>
</dbReference>
<keyword evidence="2" id="KW-1185">Reference proteome</keyword>
<reference evidence="1 2" key="1">
    <citation type="submission" date="2017-02" db="EMBL/GenBank/DDBJ databases">
        <authorList>
            <person name="Peterson S.W."/>
        </authorList>
    </citation>
    <scope>NUCLEOTIDE SEQUENCE [LARGE SCALE GENOMIC DNA]</scope>
    <source>
        <strain evidence="1 2">ATCC 49788</strain>
    </source>
</reference>
<evidence type="ECO:0000313" key="2">
    <source>
        <dbReference type="Proteomes" id="UP000190460"/>
    </source>
</evidence>
<dbReference type="SUPFAM" id="SSF88723">
    <property type="entry name" value="PIN domain-like"/>
    <property type="match status" value="1"/>
</dbReference>
<dbReference type="Proteomes" id="UP000190460">
    <property type="component" value="Unassembled WGS sequence"/>
</dbReference>
<evidence type="ECO:0000313" key="1">
    <source>
        <dbReference type="EMBL" id="SKA68755.1"/>
    </source>
</evidence>
<dbReference type="STRING" id="92487.SAMN02745130_00354"/>
<protein>
    <recommendedName>
        <fullName evidence="3">PIN domain-containing protein</fullName>
    </recommendedName>
</protein>
<dbReference type="RefSeq" id="WP_200807006.1">
    <property type="nucleotide sequence ID" value="NZ_FUYB01000001.1"/>
</dbReference>
<accession>A0A1T4VV89</accession>
<gene>
    <name evidence="1" type="ORF">SAMN02745130_00354</name>
</gene>
<evidence type="ECO:0008006" key="3">
    <source>
        <dbReference type="Google" id="ProtNLM"/>
    </source>
</evidence>
<sequence length="63" mass="6931">MTSQTIEQALVLGERYGYSYFDSLMLASALEQGCSILYSEDMQHGQILEGGLRIIDPFAGLKA</sequence>
<dbReference type="AlphaFoldDB" id="A0A1T4VV89"/>